<dbReference type="Proteomes" id="UP000314294">
    <property type="component" value="Unassembled WGS sequence"/>
</dbReference>
<protein>
    <submittedName>
        <fullName evidence="1">Uncharacterized protein</fullName>
    </submittedName>
</protein>
<gene>
    <name evidence="1" type="ORF">EYF80_067281</name>
</gene>
<accession>A0A4Z2E1F4</accession>
<evidence type="ECO:0000313" key="2">
    <source>
        <dbReference type="Proteomes" id="UP000314294"/>
    </source>
</evidence>
<organism evidence="1 2">
    <name type="scientific">Liparis tanakae</name>
    <name type="common">Tanaka's snailfish</name>
    <dbReference type="NCBI Taxonomy" id="230148"/>
    <lineage>
        <taxon>Eukaryota</taxon>
        <taxon>Metazoa</taxon>
        <taxon>Chordata</taxon>
        <taxon>Craniata</taxon>
        <taxon>Vertebrata</taxon>
        <taxon>Euteleostomi</taxon>
        <taxon>Actinopterygii</taxon>
        <taxon>Neopterygii</taxon>
        <taxon>Teleostei</taxon>
        <taxon>Neoteleostei</taxon>
        <taxon>Acanthomorphata</taxon>
        <taxon>Eupercaria</taxon>
        <taxon>Perciformes</taxon>
        <taxon>Cottioidei</taxon>
        <taxon>Cottales</taxon>
        <taxon>Liparidae</taxon>
        <taxon>Liparis</taxon>
    </lineage>
</organism>
<evidence type="ECO:0000313" key="1">
    <source>
        <dbReference type="EMBL" id="TNN22605.1"/>
    </source>
</evidence>
<keyword evidence="2" id="KW-1185">Reference proteome</keyword>
<dbReference type="EMBL" id="SRLO01021742">
    <property type="protein sequence ID" value="TNN22605.1"/>
    <property type="molecule type" value="Genomic_DNA"/>
</dbReference>
<name>A0A4Z2E1F4_9TELE</name>
<reference evidence="1 2" key="1">
    <citation type="submission" date="2019-03" db="EMBL/GenBank/DDBJ databases">
        <title>First draft genome of Liparis tanakae, snailfish: a comprehensive survey of snailfish specific genes.</title>
        <authorList>
            <person name="Kim W."/>
            <person name="Song I."/>
            <person name="Jeong J.-H."/>
            <person name="Kim D."/>
            <person name="Kim S."/>
            <person name="Ryu S."/>
            <person name="Song J.Y."/>
            <person name="Lee S.K."/>
        </authorList>
    </citation>
    <scope>NUCLEOTIDE SEQUENCE [LARGE SCALE GENOMIC DNA]</scope>
    <source>
        <tissue evidence="1">Muscle</tissue>
    </source>
</reference>
<comment type="caution">
    <text evidence="1">The sequence shown here is derived from an EMBL/GenBank/DDBJ whole genome shotgun (WGS) entry which is preliminary data.</text>
</comment>
<proteinExistence type="predicted"/>
<dbReference type="AlphaFoldDB" id="A0A4Z2E1F4"/>
<sequence length="99" mass="11328">MDPILSLLSSKSRGTRLSPLSSAARLTVRLSRRFTATQCLLLPALQRRWIPPRPSSPTSCRWLARWLSAAEPPPRTRSSTRVVSPQTLSRTFKRRWLDM</sequence>